<dbReference type="EMBL" id="JBHTLK010000225">
    <property type="protein sequence ID" value="MFD1151301.1"/>
    <property type="molecule type" value="Genomic_DNA"/>
</dbReference>
<proteinExistence type="predicted"/>
<evidence type="ECO:0000313" key="3">
    <source>
        <dbReference type="EMBL" id="MFD1151301.1"/>
    </source>
</evidence>
<accession>A0ABW3R2P9</accession>
<dbReference type="SUPFAM" id="SSF53335">
    <property type="entry name" value="S-adenosyl-L-methionine-dependent methyltransferases"/>
    <property type="match status" value="1"/>
</dbReference>
<feature type="region of interest" description="Disordered" evidence="1">
    <location>
        <begin position="138"/>
        <end position="166"/>
    </location>
</feature>
<dbReference type="InterPro" id="IPR041698">
    <property type="entry name" value="Methyltransf_25"/>
</dbReference>
<comment type="caution">
    <text evidence="3">The sequence shown here is derived from an EMBL/GenBank/DDBJ whole genome shotgun (WGS) entry which is preliminary data.</text>
</comment>
<feature type="domain" description="Methyltransferase" evidence="2">
    <location>
        <begin position="45"/>
        <end position="134"/>
    </location>
</feature>
<dbReference type="Pfam" id="PF13649">
    <property type="entry name" value="Methyltransf_25"/>
    <property type="match status" value="1"/>
</dbReference>
<keyword evidence="3" id="KW-0489">Methyltransferase</keyword>
<gene>
    <name evidence="3" type="ORF">ACFQ3T_29570</name>
</gene>
<reference evidence="4" key="1">
    <citation type="journal article" date="2019" name="Int. J. Syst. Evol. Microbiol.">
        <title>The Global Catalogue of Microorganisms (GCM) 10K type strain sequencing project: providing services to taxonomists for standard genome sequencing and annotation.</title>
        <authorList>
            <consortium name="The Broad Institute Genomics Platform"/>
            <consortium name="The Broad Institute Genome Sequencing Center for Infectious Disease"/>
            <person name="Wu L."/>
            <person name="Ma J."/>
        </authorList>
    </citation>
    <scope>NUCLEOTIDE SEQUENCE [LARGE SCALE GENOMIC DNA]</scope>
    <source>
        <strain evidence="4">CCUG 60214</strain>
    </source>
</reference>
<protein>
    <submittedName>
        <fullName evidence="3">Class I SAM-dependent methyltransferase</fullName>
    </submittedName>
</protein>
<dbReference type="Gene3D" id="3.40.50.150">
    <property type="entry name" value="Vaccinia Virus protein VP39"/>
    <property type="match status" value="1"/>
</dbReference>
<evidence type="ECO:0000313" key="4">
    <source>
        <dbReference type="Proteomes" id="UP001597168"/>
    </source>
</evidence>
<dbReference type="RefSeq" id="WP_380728188.1">
    <property type="nucleotide sequence ID" value="NZ_JBHTLK010000225.1"/>
</dbReference>
<keyword evidence="4" id="KW-1185">Reference proteome</keyword>
<dbReference type="Proteomes" id="UP001597168">
    <property type="component" value="Unassembled WGS sequence"/>
</dbReference>
<evidence type="ECO:0000259" key="2">
    <source>
        <dbReference type="Pfam" id="PF13649"/>
    </source>
</evidence>
<dbReference type="GO" id="GO:0008168">
    <property type="term" value="F:methyltransferase activity"/>
    <property type="evidence" value="ECO:0007669"/>
    <property type="project" value="UniProtKB-KW"/>
</dbReference>
<sequence length="238" mass="25373">MTTQLSRADAEDLRRSWDVRQEPFLPHRDEAFAVLADVAVGRRALDLAGGTGAIAARLRNDDVTLLDVDPVLLAIARAALGDRVAVLAADLGVPGWDAGLEFDAVVAGTALHCFAPDRLRELYREVHAVLAPGGVFANADRMPEGEPVAPDDGEPGGGEPGAAEPGDGLAGWREWWARALAHPALADAARNRVEGGSADFYPPASWHVDALRAAGFRDVEVRWRRGDTAVVVARRARV</sequence>
<dbReference type="InterPro" id="IPR029063">
    <property type="entry name" value="SAM-dependent_MTases_sf"/>
</dbReference>
<name>A0ABW3R2P9_9PSEU</name>
<dbReference type="GO" id="GO:0032259">
    <property type="term" value="P:methylation"/>
    <property type="evidence" value="ECO:0007669"/>
    <property type="project" value="UniProtKB-KW"/>
</dbReference>
<evidence type="ECO:0000256" key="1">
    <source>
        <dbReference type="SAM" id="MobiDB-lite"/>
    </source>
</evidence>
<keyword evidence="3" id="KW-0808">Transferase</keyword>
<organism evidence="3 4">
    <name type="scientific">Saccharothrix hoggarensis</name>
    <dbReference type="NCBI Taxonomy" id="913853"/>
    <lineage>
        <taxon>Bacteria</taxon>
        <taxon>Bacillati</taxon>
        <taxon>Actinomycetota</taxon>
        <taxon>Actinomycetes</taxon>
        <taxon>Pseudonocardiales</taxon>
        <taxon>Pseudonocardiaceae</taxon>
        <taxon>Saccharothrix</taxon>
    </lineage>
</organism>
<dbReference type="CDD" id="cd02440">
    <property type="entry name" value="AdoMet_MTases"/>
    <property type="match status" value="1"/>
</dbReference>